<accession>A0A6A6JU11</accession>
<dbReference type="EMBL" id="ML986485">
    <property type="protein sequence ID" value="KAF2280091.1"/>
    <property type="molecule type" value="Genomic_DNA"/>
</dbReference>
<dbReference type="Pfam" id="PF13540">
    <property type="entry name" value="RCC1_2"/>
    <property type="match status" value="1"/>
</dbReference>
<dbReference type="InterPro" id="IPR051553">
    <property type="entry name" value="Ran_GTPase-activating"/>
</dbReference>
<dbReference type="PANTHER" id="PTHR45982:SF5">
    <property type="entry name" value="RCC DOMAIN-CONTAINING PROTEIN ATS1"/>
    <property type="match status" value="1"/>
</dbReference>
<evidence type="ECO:0000313" key="3">
    <source>
        <dbReference type="Proteomes" id="UP000800097"/>
    </source>
</evidence>
<dbReference type="Proteomes" id="UP000800097">
    <property type="component" value="Unassembled WGS sequence"/>
</dbReference>
<dbReference type="InterPro" id="IPR000408">
    <property type="entry name" value="Reg_chr_condens"/>
</dbReference>
<dbReference type="InterPro" id="IPR009091">
    <property type="entry name" value="RCC1/BLIP-II"/>
</dbReference>
<dbReference type="Pfam" id="PF00415">
    <property type="entry name" value="RCC1"/>
    <property type="match status" value="2"/>
</dbReference>
<feature type="repeat" description="RCC1" evidence="1">
    <location>
        <begin position="282"/>
        <end position="319"/>
    </location>
</feature>
<organism evidence="2 3">
    <name type="scientific">Westerdykella ornata</name>
    <dbReference type="NCBI Taxonomy" id="318751"/>
    <lineage>
        <taxon>Eukaryota</taxon>
        <taxon>Fungi</taxon>
        <taxon>Dikarya</taxon>
        <taxon>Ascomycota</taxon>
        <taxon>Pezizomycotina</taxon>
        <taxon>Dothideomycetes</taxon>
        <taxon>Pleosporomycetidae</taxon>
        <taxon>Pleosporales</taxon>
        <taxon>Sporormiaceae</taxon>
        <taxon>Westerdykella</taxon>
    </lineage>
</organism>
<dbReference type="RefSeq" id="XP_033657629.1">
    <property type="nucleotide sequence ID" value="XM_033792968.1"/>
</dbReference>
<evidence type="ECO:0000313" key="2">
    <source>
        <dbReference type="EMBL" id="KAF2280091.1"/>
    </source>
</evidence>
<dbReference type="GeneID" id="54546143"/>
<name>A0A6A6JU11_WESOR</name>
<dbReference type="AlphaFoldDB" id="A0A6A6JU11"/>
<dbReference type="SUPFAM" id="SSF50985">
    <property type="entry name" value="RCC1/BLIP-II"/>
    <property type="match status" value="1"/>
</dbReference>
<proteinExistence type="predicted"/>
<dbReference type="OrthoDB" id="5370059at2759"/>
<feature type="repeat" description="RCC1" evidence="1">
    <location>
        <begin position="3"/>
        <end position="57"/>
    </location>
</feature>
<dbReference type="PANTHER" id="PTHR45982">
    <property type="entry name" value="REGULATOR OF CHROMOSOME CONDENSATION"/>
    <property type="match status" value="1"/>
</dbReference>
<reference evidence="2" key="1">
    <citation type="journal article" date="2020" name="Stud. Mycol.">
        <title>101 Dothideomycetes genomes: a test case for predicting lifestyles and emergence of pathogens.</title>
        <authorList>
            <person name="Haridas S."/>
            <person name="Albert R."/>
            <person name="Binder M."/>
            <person name="Bloem J."/>
            <person name="Labutti K."/>
            <person name="Salamov A."/>
            <person name="Andreopoulos B."/>
            <person name="Baker S."/>
            <person name="Barry K."/>
            <person name="Bills G."/>
            <person name="Bluhm B."/>
            <person name="Cannon C."/>
            <person name="Castanera R."/>
            <person name="Culley D."/>
            <person name="Daum C."/>
            <person name="Ezra D."/>
            <person name="Gonzalez J."/>
            <person name="Henrissat B."/>
            <person name="Kuo A."/>
            <person name="Liang C."/>
            <person name="Lipzen A."/>
            <person name="Lutzoni F."/>
            <person name="Magnuson J."/>
            <person name="Mondo S."/>
            <person name="Nolan M."/>
            <person name="Ohm R."/>
            <person name="Pangilinan J."/>
            <person name="Park H.-J."/>
            <person name="Ramirez L."/>
            <person name="Alfaro M."/>
            <person name="Sun H."/>
            <person name="Tritt A."/>
            <person name="Yoshinaga Y."/>
            <person name="Zwiers L.-H."/>
            <person name="Turgeon B."/>
            <person name="Goodwin S."/>
            <person name="Spatafora J."/>
            <person name="Crous P."/>
            <person name="Grigoriev I."/>
        </authorList>
    </citation>
    <scope>NUCLEOTIDE SEQUENCE</scope>
    <source>
        <strain evidence="2">CBS 379.55</strain>
    </source>
</reference>
<dbReference type="PROSITE" id="PS50012">
    <property type="entry name" value="RCC1_3"/>
    <property type="match status" value="4"/>
</dbReference>
<protein>
    <submittedName>
        <fullName evidence="2">RCC1/BLIP-II</fullName>
    </submittedName>
</protein>
<evidence type="ECO:0000256" key="1">
    <source>
        <dbReference type="PROSITE-ProRule" id="PRU00235"/>
    </source>
</evidence>
<dbReference type="PRINTS" id="PR00633">
    <property type="entry name" value="RCCNDNSATION"/>
</dbReference>
<feature type="repeat" description="RCC1" evidence="1">
    <location>
        <begin position="124"/>
        <end position="188"/>
    </location>
</feature>
<sequence length="381" mass="40827">MSYSLYAFGSNGEGQLGVGTVSDKLHTPTKAPKMPPCDHGYKAIRGGGNHTLILTASGAVYGAGLDRSGQLGSQAPLEDEDENSGRIVEFKDLHLDVAFCAAAWESSAYILTPIRHSTTGIVNSGVYTEGRSLHGELGRGDRVDSYSVSGSIRSERLERVLDVLPTTLPGPAIDFAAGMYHYLAVLEDGSVYGWGRARSGQLGKTDLTHYSTPSRIEDIPFPARKVVCGQNFTYLVGNPASGEHIVLGDDKHGIQSKKPESVKGWKEIGATWNAIFVLLEDGTLMAWGKSNLWELVPPNLPKLKNIATGSDHVIALTEKNTVLAWGWAVHGNCGNTEGLKKPLSRGYVTGQFNEMEFDGEVVQIGAGYSTSFVVVKDGDGS</sequence>
<keyword evidence="3" id="KW-1185">Reference proteome</keyword>
<dbReference type="Gene3D" id="2.130.10.30">
    <property type="entry name" value="Regulator of chromosome condensation 1/beta-lactamase-inhibitor protein II"/>
    <property type="match status" value="2"/>
</dbReference>
<feature type="repeat" description="RCC1" evidence="1">
    <location>
        <begin position="189"/>
        <end position="239"/>
    </location>
</feature>
<gene>
    <name evidence="2" type="ORF">EI97DRAFT_110499</name>
</gene>